<reference evidence="1 2" key="1">
    <citation type="submission" date="2020-07" db="EMBL/GenBank/DDBJ databases">
        <title>Genomic Encyclopedia of Type Strains, Phase IV (KMG-V): Genome sequencing to study the core and pangenomes of soil and plant-associated prokaryotes.</title>
        <authorList>
            <person name="Whitman W."/>
        </authorList>
    </citation>
    <scope>NUCLEOTIDE SEQUENCE [LARGE SCALE GENOMIC DNA]</scope>
    <source>
        <strain evidence="1 2">M8UP30</strain>
    </source>
</reference>
<comment type="caution">
    <text evidence="1">The sequence shown here is derived from an EMBL/GenBank/DDBJ whole genome shotgun (WGS) entry which is preliminary data.</text>
</comment>
<dbReference type="Proteomes" id="UP000534186">
    <property type="component" value="Unassembled WGS sequence"/>
</dbReference>
<gene>
    <name evidence="1" type="ORF">HDF12_002448</name>
</gene>
<protein>
    <recommendedName>
        <fullName evidence="3">Nucleotidyltransferase family protein</fullName>
    </recommendedName>
</protein>
<proteinExistence type="predicted"/>
<dbReference type="InterPro" id="IPR039498">
    <property type="entry name" value="NTP_transf_5"/>
</dbReference>
<evidence type="ECO:0000313" key="1">
    <source>
        <dbReference type="EMBL" id="NYF52083.1"/>
    </source>
</evidence>
<dbReference type="AlphaFoldDB" id="A0A7Y9NMH9"/>
<organism evidence="1 2">
    <name type="scientific">Tunturiibacter lichenicola</name>
    <dbReference type="NCBI Taxonomy" id="2051959"/>
    <lineage>
        <taxon>Bacteria</taxon>
        <taxon>Pseudomonadati</taxon>
        <taxon>Acidobacteriota</taxon>
        <taxon>Terriglobia</taxon>
        <taxon>Terriglobales</taxon>
        <taxon>Acidobacteriaceae</taxon>
        <taxon>Tunturiibacter</taxon>
    </lineage>
</organism>
<accession>A0A7Y9NMH9</accession>
<name>A0A7Y9NMH9_9BACT</name>
<evidence type="ECO:0000313" key="2">
    <source>
        <dbReference type="Proteomes" id="UP000534186"/>
    </source>
</evidence>
<dbReference type="EMBL" id="JACCCV010000001">
    <property type="protein sequence ID" value="NYF52083.1"/>
    <property type="molecule type" value="Genomic_DNA"/>
</dbReference>
<sequence length="399" mass="46229">MNYRLAQAVIATFQTEDSRMLGERISKFSYRAWKGTYPWLDASGLAIYFLDRLHVLHMNDAIPPRVLLRLKKNAADNQEKTNRLFEEFLKINRDFKNAGISYANLKGFTLAPDAFSEAALRCQLDLDFLIANHDISRCEQIMRRHGYLLTGIGSNVREFKAGGEGMPCLRNLYKVKPQRCVEIHFADDRGWDCIHFQDDRLFRLSSRRWRDLELPILSDSDKFIAQAVHLFKHLKGEWTRAAWILEFVNFVKFNQENHTLWIEVQRHVSKSEEIALAVGVATLVSRENFAMPCLPEVLTWTISQLPRPVSLWIERYGKRIVLAKFPGTKLYLLLCRALSHAGRGELCEVSDKLFPLRRPAKITVTNRETRLSLRLRGALDEIGYFFFGCAFTWNRVAVT</sequence>
<evidence type="ECO:0008006" key="3">
    <source>
        <dbReference type="Google" id="ProtNLM"/>
    </source>
</evidence>
<dbReference type="Pfam" id="PF14907">
    <property type="entry name" value="NTP_transf_5"/>
    <property type="match status" value="1"/>
</dbReference>